<dbReference type="EMBL" id="KQ415854">
    <property type="protein sequence ID" value="KOG00057.1"/>
    <property type="molecule type" value="Genomic_DNA"/>
</dbReference>
<dbReference type="AlphaFoldDB" id="A0A0L8IEY7"/>
<evidence type="ECO:0000256" key="1">
    <source>
        <dbReference type="SAM" id="MobiDB-lite"/>
    </source>
</evidence>
<gene>
    <name evidence="2" type="ORF">OCBIM_22008448mg</name>
</gene>
<organism evidence="2">
    <name type="scientific">Octopus bimaculoides</name>
    <name type="common">California two-spotted octopus</name>
    <dbReference type="NCBI Taxonomy" id="37653"/>
    <lineage>
        <taxon>Eukaryota</taxon>
        <taxon>Metazoa</taxon>
        <taxon>Spiralia</taxon>
        <taxon>Lophotrochozoa</taxon>
        <taxon>Mollusca</taxon>
        <taxon>Cephalopoda</taxon>
        <taxon>Coleoidea</taxon>
        <taxon>Octopodiformes</taxon>
        <taxon>Octopoda</taxon>
        <taxon>Incirrata</taxon>
        <taxon>Octopodidae</taxon>
        <taxon>Octopus</taxon>
    </lineage>
</organism>
<reference evidence="2" key="1">
    <citation type="submission" date="2015-07" db="EMBL/GenBank/DDBJ databases">
        <title>MeaNS - Measles Nucleotide Surveillance Program.</title>
        <authorList>
            <person name="Tran T."/>
            <person name="Druce J."/>
        </authorList>
    </citation>
    <scope>NUCLEOTIDE SEQUENCE</scope>
    <source>
        <strain evidence="2">UCB-OBI-ISO-001</strain>
        <tissue evidence="2">Gonad</tissue>
    </source>
</reference>
<sequence>MVVPMTSPVMTGGLRGDEKQKKGENGHQATDNEKSRCALRLVIGLGCKCHAANNSPDSSFGPFVGEGWECWGKKKKFF</sequence>
<evidence type="ECO:0000313" key="2">
    <source>
        <dbReference type="EMBL" id="KOG00057.1"/>
    </source>
</evidence>
<accession>A0A0L8IEY7</accession>
<feature type="compositionally biased region" description="Basic and acidic residues" evidence="1">
    <location>
        <begin position="15"/>
        <end position="32"/>
    </location>
</feature>
<feature type="region of interest" description="Disordered" evidence="1">
    <location>
        <begin position="1"/>
        <end position="32"/>
    </location>
</feature>
<proteinExistence type="predicted"/>
<name>A0A0L8IEY7_OCTBM</name>
<protein>
    <submittedName>
        <fullName evidence="2">Uncharacterized protein</fullName>
    </submittedName>
</protein>